<dbReference type="GO" id="GO:0003987">
    <property type="term" value="F:acetate-CoA ligase activity"/>
    <property type="evidence" value="ECO:0007669"/>
    <property type="project" value="UniProtKB-UniRule"/>
</dbReference>
<dbReference type="EC" id="6.2.1.1" evidence="5"/>
<keyword evidence="2 5" id="KW-0436">Ligase</keyword>
<name>A0A138ZZN3_GONPJ</name>
<dbReference type="InterPro" id="IPR045851">
    <property type="entry name" value="AMP-bd_C_sf"/>
</dbReference>
<dbReference type="InterPro" id="IPR011904">
    <property type="entry name" value="Ac_CoA_lig"/>
</dbReference>
<dbReference type="SUPFAM" id="SSF56801">
    <property type="entry name" value="Acetyl-CoA synthetase-like"/>
    <property type="match status" value="1"/>
</dbReference>
<dbReference type="InterPro" id="IPR032387">
    <property type="entry name" value="ACAS_N"/>
</dbReference>
<evidence type="ECO:0000313" key="10">
    <source>
        <dbReference type="Proteomes" id="UP000070544"/>
    </source>
</evidence>
<evidence type="ECO:0000259" key="6">
    <source>
        <dbReference type="Pfam" id="PF00501"/>
    </source>
</evidence>
<organism evidence="9 10">
    <name type="scientific">Gonapodya prolifera (strain JEL478)</name>
    <name type="common">Monoblepharis prolifera</name>
    <dbReference type="NCBI Taxonomy" id="1344416"/>
    <lineage>
        <taxon>Eukaryota</taxon>
        <taxon>Fungi</taxon>
        <taxon>Fungi incertae sedis</taxon>
        <taxon>Chytridiomycota</taxon>
        <taxon>Chytridiomycota incertae sedis</taxon>
        <taxon>Monoblepharidomycetes</taxon>
        <taxon>Monoblepharidales</taxon>
        <taxon>Gonapodyaceae</taxon>
        <taxon>Gonapodya</taxon>
    </lineage>
</organism>
<dbReference type="GO" id="GO:0005829">
    <property type="term" value="C:cytosol"/>
    <property type="evidence" value="ECO:0007669"/>
    <property type="project" value="TreeGrafter"/>
</dbReference>
<dbReference type="InterPro" id="IPR000873">
    <property type="entry name" value="AMP-dep_synth/lig_dom"/>
</dbReference>
<keyword evidence="3 5" id="KW-0547">Nucleotide-binding</keyword>
<dbReference type="InterPro" id="IPR025110">
    <property type="entry name" value="AMP-bd_C"/>
</dbReference>
<dbReference type="PROSITE" id="PS00455">
    <property type="entry name" value="AMP_BINDING"/>
    <property type="match status" value="1"/>
</dbReference>
<comment type="catalytic activity">
    <reaction evidence="5">
        <text>acetate + ATP + CoA = acetyl-CoA + AMP + diphosphate</text>
        <dbReference type="Rhea" id="RHEA:23176"/>
        <dbReference type="ChEBI" id="CHEBI:30089"/>
        <dbReference type="ChEBI" id="CHEBI:30616"/>
        <dbReference type="ChEBI" id="CHEBI:33019"/>
        <dbReference type="ChEBI" id="CHEBI:57287"/>
        <dbReference type="ChEBI" id="CHEBI:57288"/>
        <dbReference type="ChEBI" id="CHEBI:456215"/>
        <dbReference type="EC" id="6.2.1.1"/>
    </reaction>
</comment>
<feature type="domain" description="Acetyl-coenzyme A synthetase N-terminal" evidence="8">
    <location>
        <begin position="112"/>
        <end position="168"/>
    </location>
</feature>
<protein>
    <recommendedName>
        <fullName evidence="5">Acetyl-coenzyme A synthetase</fullName>
        <ecNumber evidence="5">6.2.1.1</ecNumber>
    </recommendedName>
</protein>
<dbReference type="STRING" id="1344416.A0A138ZZN3"/>
<keyword evidence="10" id="KW-1185">Reference proteome</keyword>
<evidence type="ECO:0000313" key="9">
    <source>
        <dbReference type="EMBL" id="KXS09972.1"/>
    </source>
</evidence>
<dbReference type="CDD" id="cd05966">
    <property type="entry name" value="ACS"/>
    <property type="match status" value="1"/>
</dbReference>
<reference evidence="9 10" key="1">
    <citation type="journal article" date="2015" name="Genome Biol. Evol.">
        <title>Phylogenomic analyses indicate that early fungi evolved digesting cell walls of algal ancestors of land plants.</title>
        <authorList>
            <person name="Chang Y."/>
            <person name="Wang S."/>
            <person name="Sekimoto S."/>
            <person name="Aerts A.L."/>
            <person name="Choi C."/>
            <person name="Clum A."/>
            <person name="LaButti K.M."/>
            <person name="Lindquist E.A."/>
            <person name="Yee Ngan C."/>
            <person name="Ohm R.A."/>
            <person name="Salamov A.A."/>
            <person name="Grigoriev I.V."/>
            <person name="Spatafora J.W."/>
            <person name="Berbee M.L."/>
        </authorList>
    </citation>
    <scope>NUCLEOTIDE SEQUENCE [LARGE SCALE GENOMIC DNA]</scope>
    <source>
        <strain evidence="9 10">JEL478</strain>
    </source>
</reference>
<dbReference type="Pfam" id="PF16177">
    <property type="entry name" value="ACAS_N"/>
    <property type="match status" value="1"/>
</dbReference>
<dbReference type="OrthoDB" id="1706066at2759"/>
<accession>A0A138ZZN3</accession>
<dbReference type="GO" id="GO:0005524">
    <property type="term" value="F:ATP binding"/>
    <property type="evidence" value="ECO:0007669"/>
    <property type="project" value="UniProtKB-UniRule"/>
</dbReference>
<dbReference type="AlphaFoldDB" id="A0A138ZZN3"/>
<evidence type="ECO:0000256" key="1">
    <source>
        <dbReference type="ARBA" id="ARBA00006432"/>
    </source>
</evidence>
<dbReference type="GO" id="GO:0016208">
    <property type="term" value="F:AMP binding"/>
    <property type="evidence" value="ECO:0007669"/>
    <property type="project" value="InterPro"/>
</dbReference>
<proteinExistence type="inferred from homology"/>
<feature type="domain" description="AMP-binding enzyme C-terminal" evidence="7">
    <location>
        <begin position="622"/>
        <end position="715"/>
    </location>
</feature>
<dbReference type="NCBIfam" id="TIGR02188">
    <property type="entry name" value="Ac_CoA_lig_AcsA"/>
    <property type="match status" value="1"/>
</dbReference>
<dbReference type="EMBL" id="KQ965842">
    <property type="protein sequence ID" value="KXS09972.1"/>
    <property type="molecule type" value="Genomic_DNA"/>
</dbReference>
<comment type="similarity">
    <text evidence="1 5">Belongs to the ATP-dependent AMP-binding enzyme family.</text>
</comment>
<dbReference type="PANTHER" id="PTHR24095:SF14">
    <property type="entry name" value="ACETYL-COENZYME A SYNTHETASE 1"/>
    <property type="match status" value="1"/>
</dbReference>
<gene>
    <name evidence="9" type="ORF">M427DRAFT_63208</name>
</gene>
<evidence type="ECO:0000256" key="5">
    <source>
        <dbReference type="RuleBase" id="RU361147"/>
    </source>
</evidence>
<feature type="domain" description="AMP-dependent synthetase/ligase" evidence="6">
    <location>
        <begin position="170"/>
        <end position="555"/>
    </location>
</feature>
<evidence type="ECO:0000256" key="3">
    <source>
        <dbReference type="ARBA" id="ARBA00022741"/>
    </source>
</evidence>
<sequence length="762" mass="83917">MNPSFTANTALRALVASSASLPHHLRRGALALSVSAQTKLATTASRPFHIQTHRLNPSASIPASQAQAAQAAELDSDFLEPVHHDLDPVFKPPERLFAGDVPVPHIKSREEYVKLYQESIKAPSVFWSKMASELLEWERPPKFAAQGGYEDGDFSWFDGGLINACVNAVDRHAAATPDKTAIIWESDEPGEHEHISYRRLLIEVSKLANVFKSHGLRKGDHVAIYMPMVPEALYAMLACARLGLVHCVVFAGFSADAVRDRINDCGAKLVITADQGKRGGKVINLKRTVDQALLETPTIEKCLVFRRTGEFNIPFHKGRDLWYHEEVEKARPVCPPEPMHPEDPLFILYTSGSTGKPKGLIHSTGGYMLQTASSFKYIFDYHPSDIYGCMADVGWITGHSYICYGPLTMGATTVVFESIPTYPDAGRFWDCVQTHKITQLYTAPTAIRTLKKFGDEFVTKHDLSSLRVLGSVGEPINPEAWQWYHQVPGRSQCAIVDTYWQTETGSIIMTPLPGAIATKPGSCTVPFFGIEPVIIDATTGAEIKGNDVTGVLALRMHPGGWPSMARTILGDHKRFLDTYFNVYKGYYFTGDGAHRDKDGYYWVRGRVDDVINVSGHRISTSEVESAMIGHPAVAESAVVGIPDDVTGQALAVFVVLKPEFDVPLAPSPEATHHHHIKVDDVKKSMIQHIRQAVGPFAAPKMLFLVPDLPKTRSGKIMRRILRKVGGGEVKSEEQIKELGDLSTLADPGLIPQLVEIVHAKAK</sequence>
<dbReference type="FunFam" id="3.40.50.12780:FF:000001">
    <property type="entry name" value="Acetyl-coenzyme A synthetase"/>
    <property type="match status" value="1"/>
</dbReference>
<dbReference type="Pfam" id="PF13193">
    <property type="entry name" value="AMP-binding_C"/>
    <property type="match status" value="1"/>
</dbReference>
<dbReference type="OMA" id="MIGHYIT"/>
<dbReference type="InterPro" id="IPR042099">
    <property type="entry name" value="ANL_N_sf"/>
</dbReference>
<dbReference type="PANTHER" id="PTHR24095">
    <property type="entry name" value="ACETYL-COENZYME A SYNTHETASE"/>
    <property type="match status" value="1"/>
</dbReference>
<dbReference type="Proteomes" id="UP000070544">
    <property type="component" value="Unassembled WGS sequence"/>
</dbReference>
<keyword evidence="4 5" id="KW-0067">ATP-binding</keyword>
<dbReference type="NCBIfam" id="NF001208">
    <property type="entry name" value="PRK00174.1"/>
    <property type="match status" value="1"/>
</dbReference>
<dbReference type="Gene3D" id="3.40.50.12780">
    <property type="entry name" value="N-terminal domain of ligase-like"/>
    <property type="match status" value="1"/>
</dbReference>
<dbReference type="InterPro" id="IPR020845">
    <property type="entry name" value="AMP-binding_CS"/>
</dbReference>
<dbReference type="Pfam" id="PF00501">
    <property type="entry name" value="AMP-binding"/>
    <property type="match status" value="1"/>
</dbReference>
<evidence type="ECO:0000259" key="7">
    <source>
        <dbReference type="Pfam" id="PF13193"/>
    </source>
</evidence>
<dbReference type="GO" id="GO:0019427">
    <property type="term" value="P:acetyl-CoA biosynthetic process from acetate"/>
    <property type="evidence" value="ECO:0007669"/>
    <property type="project" value="InterPro"/>
</dbReference>
<evidence type="ECO:0000259" key="8">
    <source>
        <dbReference type="Pfam" id="PF16177"/>
    </source>
</evidence>
<evidence type="ECO:0000256" key="4">
    <source>
        <dbReference type="ARBA" id="ARBA00022840"/>
    </source>
</evidence>
<dbReference type="Gene3D" id="3.30.300.30">
    <property type="match status" value="1"/>
</dbReference>
<evidence type="ECO:0000256" key="2">
    <source>
        <dbReference type="ARBA" id="ARBA00022598"/>
    </source>
</evidence>